<name>A0A164U5L0_9AGAM</name>
<keyword evidence="2" id="KW-0677">Repeat</keyword>
<reference evidence="5 6" key="1">
    <citation type="journal article" date="2016" name="Mol. Biol. Evol.">
        <title>Comparative Genomics of Early-Diverging Mushroom-Forming Fungi Provides Insights into the Origins of Lignocellulose Decay Capabilities.</title>
        <authorList>
            <person name="Nagy L.G."/>
            <person name="Riley R."/>
            <person name="Tritt A."/>
            <person name="Adam C."/>
            <person name="Daum C."/>
            <person name="Floudas D."/>
            <person name="Sun H."/>
            <person name="Yadav J.S."/>
            <person name="Pangilinan J."/>
            <person name="Larsson K.H."/>
            <person name="Matsuura K."/>
            <person name="Barry K."/>
            <person name="Labutti K."/>
            <person name="Kuo R."/>
            <person name="Ohm R.A."/>
            <person name="Bhattacharya S.S."/>
            <person name="Shirouzu T."/>
            <person name="Yoshinaga Y."/>
            <person name="Martin F.M."/>
            <person name="Grigoriev I.V."/>
            <person name="Hibbett D.S."/>
        </authorList>
    </citation>
    <scope>NUCLEOTIDE SEQUENCE [LARGE SCALE GENOMIC DNA]</scope>
    <source>
        <strain evidence="5 6">HHB9708</strain>
    </source>
</reference>
<dbReference type="SMART" id="SM00320">
    <property type="entry name" value="WD40"/>
    <property type="match status" value="3"/>
</dbReference>
<evidence type="ECO:0000256" key="1">
    <source>
        <dbReference type="ARBA" id="ARBA00022574"/>
    </source>
</evidence>
<dbReference type="PROSITE" id="PS00678">
    <property type="entry name" value="WD_REPEATS_1"/>
    <property type="match status" value="2"/>
</dbReference>
<dbReference type="InterPro" id="IPR019775">
    <property type="entry name" value="WD40_repeat_CS"/>
</dbReference>
<keyword evidence="1 3" id="KW-0853">WD repeat</keyword>
<feature type="repeat" description="WD" evidence="3">
    <location>
        <begin position="618"/>
        <end position="633"/>
    </location>
</feature>
<dbReference type="PANTHER" id="PTHR10971">
    <property type="entry name" value="MRNA EXPORT FACTOR AND BUB3"/>
    <property type="match status" value="1"/>
</dbReference>
<dbReference type="SUPFAM" id="SSF50978">
    <property type="entry name" value="WD40 repeat-like"/>
    <property type="match status" value="1"/>
</dbReference>
<dbReference type="Pfam" id="PF00400">
    <property type="entry name" value="WD40"/>
    <property type="match status" value="2"/>
</dbReference>
<organism evidence="5 6">
    <name type="scientific">Sistotremastrum niveocremeum HHB9708</name>
    <dbReference type="NCBI Taxonomy" id="1314777"/>
    <lineage>
        <taxon>Eukaryota</taxon>
        <taxon>Fungi</taxon>
        <taxon>Dikarya</taxon>
        <taxon>Basidiomycota</taxon>
        <taxon>Agaricomycotina</taxon>
        <taxon>Agaricomycetes</taxon>
        <taxon>Sistotremastrales</taxon>
        <taxon>Sistotremastraceae</taxon>
        <taxon>Sertulicium</taxon>
        <taxon>Sertulicium niveocremeum</taxon>
    </lineage>
</organism>
<evidence type="ECO:0000256" key="3">
    <source>
        <dbReference type="PROSITE-ProRule" id="PRU00221"/>
    </source>
</evidence>
<protein>
    <submittedName>
        <fullName evidence="5">WD40 repeat-like protein</fullName>
    </submittedName>
</protein>
<proteinExistence type="predicted"/>
<dbReference type="STRING" id="1314777.A0A164U5L0"/>
<evidence type="ECO:0000313" key="6">
    <source>
        <dbReference type="Proteomes" id="UP000076722"/>
    </source>
</evidence>
<dbReference type="InterPro" id="IPR015943">
    <property type="entry name" value="WD40/YVTN_repeat-like_dom_sf"/>
</dbReference>
<dbReference type="PRINTS" id="PR00320">
    <property type="entry name" value="GPROTEINBRPT"/>
</dbReference>
<keyword evidence="6" id="KW-1185">Reference proteome</keyword>
<feature type="region of interest" description="Disordered" evidence="4">
    <location>
        <begin position="118"/>
        <end position="157"/>
    </location>
</feature>
<accession>A0A164U5L0</accession>
<dbReference type="OrthoDB" id="10248252at2759"/>
<dbReference type="InterPro" id="IPR001680">
    <property type="entry name" value="WD40_rpt"/>
</dbReference>
<dbReference type="AlphaFoldDB" id="A0A164U5L0"/>
<gene>
    <name evidence="5" type="ORF">SISNIDRAFT_485889</name>
</gene>
<dbReference type="InterPro" id="IPR036322">
    <property type="entry name" value="WD40_repeat_dom_sf"/>
</dbReference>
<dbReference type="Gene3D" id="2.130.10.10">
    <property type="entry name" value="YVTN repeat-like/Quinoprotein amine dehydrogenase"/>
    <property type="match status" value="1"/>
</dbReference>
<evidence type="ECO:0000256" key="4">
    <source>
        <dbReference type="SAM" id="MobiDB-lite"/>
    </source>
</evidence>
<evidence type="ECO:0000313" key="5">
    <source>
        <dbReference type="EMBL" id="KZS92939.1"/>
    </source>
</evidence>
<dbReference type="InterPro" id="IPR020472">
    <property type="entry name" value="WD40_PAC1"/>
</dbReference>
<dbReference type="PROSITE" id="PS50294">
    <property type="entry name" value="WD_REPEATS_REGION"/>
    <property type="match status" value="1"/>
</dbReference>
<evidence type="ECO:0000256" key="2">
    <source>
        <dbReference type="ARBA" id="ARBA00022737"/>
    </source>
</evidence>
<dbReference type="PROSITE" id="PS50082">
    <property type="entry name" value="WD_REPEATS_2"/>
    <property type="match status" value="2"/>
</dbReference>
<feature type="repeat" description="WD" evidence="3">
    <location>
        <begin position="540"/>
        <end position="574"/>
    </location>
</feature>
<dbReference type="Proteomes" id="UP000076722">
    <property type="component" value="Unassembled WGS sequence"/>
</dbReference>
<sequence>MPTEEPIDVDAFEEPKRHISRPRPATWMQAGLTQTSESISIPLRLSSKQNARHLGPNPIQVLIVAVEPQDDVYPNKRSAHSATPTLNVIHNVKPLPVHIEIIDLVDDDLESTMLLPTQPTLQCSRDEPSTTLPVPPSHLSTSPPGPAHDSPDESDEYSFIHQGFDASSSIWLKPQFSSVPDTSSVFDRLTSSAEGSLRHALDQIMEPELGFSRATYLRAFQREHLVWPMMKHARCPPVRWRRLYSGQQFNRHQTSCNIGRKLGLIGLQYDPMPEFHAAGDITSIVQSADVVVVASATPGGSNEAADDPYNQSGTLLCYHNATKKVEFKNAHFSSQECDQEDRPEYFFSVGDVKFDPCRADHFISSGCDGTVRTWVVNATGNCAEDLDARISYKKGQVPGDIEFRNQTSMFSVANRDGCLYVYGNGITATYQVAPKHSQDQSVGKSVWGAGASDGLLCVSTEQQNIDMPIFGHHKIFDVESQITITSFPDVSESGDCMALNTHGNQLALMTMTEGHKHMLRMYDLARLDERALFVMELNPFPEGSGDVTAASFSPDDIFLALGRSDDTVEVWDTRYMGPGVKPIFELSHGPKKRSCPDSFGIASSMQWVQEQRTLGFGLVSGGEDGCVRLWDVRKACLGPQDAEVLAEVDLEVAAFSLGKIGSVGPELVVGDAGGHVHVYEWKREWDE</sequence>
<dbReference type="EMBL" id="KV419408">
    <property type="protein sequence ID" value="KZS92939.1"/>
    <property type="molecule type" value="Genomic_DNA"/>
</dbReference>